<evidence type="ECO:0000256" key="4">
    <source>
        <dbReference type="ARBA" id="ARBA00022692"/>
    </source>
</evidence>
<reference evidence="10 11" key="1">
    <citation type="submission" date="2014-07" db="EMBL/GenBank/DDBJ databases">
        <title>Epilithonimonas lactis LMG 22401 Genome.</title>
        <authorList>
            <person name="Pipes S.E."/>
            <person name="Stropko S.J."/>
        </authorList>
    </citation>
    <scope>NUCLEOTIDE SEQUENCE [LARGE SCALE GENOMIC DNA]</scope>
    <source>
        <strain evidence="10 11">LMG 24401</strain>
    </source>
</reference>
<dbReference type="Pfam" id="PF00893">
    <property type="entry name" value="Multi_Drug_Res"/>
    <property type="match status" value="1"/>
</dbReference>
<dbReference type="eggNOG" id="COG2076">
    <property type="taxonomic scope" value="Bacteria"/>
</dbReference>
<comment type="similarity">
    <text evidence="7 8">Belongs to the drug/metabolite transporter (DMT) superfamily. Small multidrug resistance (SMR) (TC 2.A.7.1) family.</text>
</comment>
<dbReference type="SUPFAM" id="SSF103481">
    <property type="entry name" value="Multidrug resistance efflux transporter EmrE"/>
    <property type="match status" value="1"/>
</dbReference>
<evidence type="ECO:0000256" key="1">
    <source>
        <dbReference type="ARBA" id="ARBA00004651"/>
    </source>
</evidence>
<dbReference type="STRING" id="421072.SAMN04488097_3162"/>
<accession>A0A085BJK3</accession>
<evidence type="ECO:0000256" key="2">
    <source>
        <dbReference type="ARBA" id="ARBA00022448"/>
    </source>
</evidence>
<dbReference type="AlphaFoldDB" id="A0A085BJK3"/>
<keyword evidence="5 9" id="KW-1133">Transmembrane helix</keyword>
<comment type="subcellular location">
    <subcellularLocation>
        <location evidence="1 8">Cell membrane</location>
        <topology evidence="1 8">Multi-pass membrane protein</topology>
    </subcellularLocation>
</comment>
<dbReference type="InterPro" id="IPR045324">
    <property type="entry name" value="Small_multidrug_res"/>
</dbReference>
<dbReference type="Proteomes" id="UP000028623">
    <property type="component" value="Unassembled WGS sequence"/>
</dbReference>
<dbReference type="FunFam" id="1.10.3730.20:FF:000001">
    <property type="entry name" value="Quaternary ammonium compound resistance transporter SugE"/>
    <property type="match status" value="1"/>
</dbReference>
<evidence type="ECO:0000313" key="10">
    <source>
        <dbReference type="EMBL" id="KFC22648.1"/>
    </source>
</evidence>
<dbReference type="GO" id="GO:0005886">
    <property type="term" value="C:plasma membrane"/>
    <property type="evidence" value="ECO:0007669"/>
    <property type="project" value="UniProtKB-SubCell"/>
</dbReference>
<name>A0A085BJK3_9FLAO</name>
<dbReference type="InterPro" id="IPR000390">
    <property type="entry name" value="Small_drug/metabolite_transptr"/>
</dbReference>
<organism evidence="10 11">
    <name type="scientific">Epilithonimonas lactis</name>
    <dbReference type="NCBI Taxonomy" id="421072"/>
    <lineage>
        <taxon>Bacteria</taxon>
        <taxon>Pseudomonadati</taxon>
        <taxon>Bacteroidota</taxon>
        <taxon>Flavobacteriia</taxon>
        <taxon>Flavobacteriales</taxon>
        <taxon>Weeksellaceae</taxon>
        <taxon>Chryseobacterium group</taxon>
        <taxon>Epilithonimonas</taxon>
    </lineage>
</organism>
<dbReference type="GO" id="GO:1990961">
    <property type="term" value="P:xenobiotic detoxification by transmembrane export across the plasma membrane"/>
    <property type="evidence" value="ECO:0007669"/>
    <property type="project" value="UniProtKB-ARBA"/>
</dbReference>
<evidence type="ECO:0000256" key="7">
    <source>
        <dbReference type="ARBA" id="ARBA00038032"/>
    </source>
</evidence>
<feature type="transmembrane region" description="Helical" evidence="9">
    <location>
        <begin position="32"/>
        <end position="50"/>
    </location>
</feature>
<evidence type="ECO:0000256" key="9">
    <source>
        <dbReference type="SAM" id="Phobius"/>
    </source>
</evidence>
<dbReference type="InterPro" id="IPR037185">
    <property type="entry name" value="EmrE-like"/>
</dbReference>
<dbReference type="GO" id="GO:0015199">
    <property type="term" value="F:amino-acid betaine transmembrane transporter activity"/>
    <property type="evidence" value="ECO:0007669"/>
    <property type="project" value="TreeGrafter"/>
</dbReference>
<dbReference type="GO" id="GO:0031460">
    <property type="term" value="P:glycine betaine transport"/>
    <property type="evidence" value="ECO:0007669"/>
    <property type="project" value="TreeGrafter"/>
</dbReference>
<keyword evidence="11" id="KW-1185">Reference proteome</keyword>
<dbReference type="OrthoDB" id="21828at2"/>
<dbReference type="PANTHER" id="PTHR30561">
    <property type="entry name" value="SMR FAMILY PROTON-DEPENDENT DRUG EFFLUX TRANSPORTER SUGE"/>
    <property type="match status" value="1"/>
</dbReference>
<dbReference type="RefSeq" id="WP_034974614.1">
    <property type="nucleotide sequence ID" value="NZ_FOFI01000004.1"/>
</dbReference>
<sequence length="109" mass="11905">MKYVFLGLAICLEVFGTSCLTKSENFTKLWPSLLTIIAFTGCFYFFSHAIKEIPLGVAYAIWAGLGIVLTALVSVFIFKQKLDFPAILGIAIIIVGVLVINLFSKSTGH</sequence>
<dbReference type="GO" id="GO:0015220">
    <property type="term" value="F:choline transmembrane transporter activity"/>
    <property type="evidence" value="ECO:0007669"/>
    <property type="project" value="TreeGrafter"/>
</dbReference>
<keyword evidence="2" id="KW-0813">Transport</keyword>
<dbReference type="Gene3D" id="1.10.3730.20">
    <property type="match status" value="1"/>
</dbReference>
<keyword evidence="4 8" id="KW-0812">Transmembrane</keyword>
<keyword evidence="3" id="KW-1003">Cell membrane</keyword>
<keyword evidence="6 9" id="KW-0472">Membrane</keyword>
<evidence type="ECO:0000313" key="11">
    <source>
        <dbReference type="Proteomes" id="UP000028623"/>
    </source>
</evidence>
<dbReference type="GO" id="GO:0015297">
    <property type="term" value="F:antiporter activity"/>
    <property type="evidence" value="ECO:0007669"/>
    <property type="project" value="TreeGrafter"/>
</dbReference>
<gene>
    <name evidence="10" type="ORF">IO89_06230</name>
</gene>
<feature type="transmembrane region" description="Helical" evidence="9">
    <location>
        <begin position="57"/>
        <end position="78"/>
    </location>
</feature>
<proteinExistence type="inferred from homology"/>
<feature type="transmembrane region" description="Helical" evidence="9">
    <location>
        <begin position="84"/>
        <end position="103"/>
    </location>
</feature>
<evidence type="ECO:0008006" key="12">
    <source>
        <dbReference type="Google" id="ProtNLM"/>
    </source>
</evidence>
<protein>
    <recommendedName>
        <fullName evidence="12">Small multidrug resistance pump</fullName>
    </recommendedName>
</protein>
<evidence type="ECO:0000256" key="3">
    <source>
        <dbReference type="ARBA" id="ARBA00022475"/>
    </source>
</evidence>
<evidence type="ECO:0000256" key="8">
    <source>
        <dbReference type="RuleBase" id="RU003942"/>
    </source>
</evidence>
<evidence type="ECO:0000256" key="6">
    <source>
        <dbReference type="ARBA" id="ARBA00023136"/>
    </source>
</evidence>
<evidence type="ECO:0000256" key="5">
    <source>
        <dbReference type="ARBA" id="ARBA00022989"/>
    </source>
</evidence>
<comment type="caution">
    <text evidence="10">The sequence shown here is derived from an EMBL/GenBank/DDBJ whole genome shotgun (WGS) entry which is preliminary data.</text>
</comment>
<dbReference type="EMBL" id="JPLY01000002">
    <property type="protein sequence ID" value="KFC22648.1"/>
    <property type="molecule type" value="Genomic_DNA"/>
</dbReference>
<dbReference type="PANTHER" id="PTHR30561:SF1">
    <property type="entry name" value="MULTIDRUG TRANSPORTER EMRE"/>
    <property type="match status" value="1"/>
</dbReference>